<accession>A0A0C3JJQ3</accession>
<sequence>PPLHIQGSPDDWAPYHNRLEFELAEFLFKHAEMPANQIDTLLEIWAASLLELGGNPLFANHTDLYRVIDSMSVGAVKWENFKITYKRKRDAPWMFDIYDVWYRDPRRVIHNLLGHADLKDQMDFMPYREFDATSDQRRWEDFMSGDWAWDKSDKIIGDNPSAAGATLVPIILGSDKTTVSVATGQTDYYPLYLSIGNVRNTTRRAHCDAVVLIGFLAMPKTTREHANTQVFHKFKKQLFHSSPARVLQSLGPAMTVPETVLFGDQYYRRVIYALAAYIADYEEQVLL</sequence>
<dbReference type="STRING" id="870435.A0A0C3JJQ3"/>
<gene>
    <name evidence="1" type="ORF">M404DRAFT_39480</name>
</gene>
<evidence type="ECO:0000313" key="1">
    <source>
        <dbReference type="EMBL" id="KIN97816.1"/>
    </source>
</evidence>
<dbReference type="Pfam" id="PF18759">
    <property type="entry name" value="Plavaka"/>
    <property type="match status" value="1"/>
</dbReference>
<protein>
    <submittedName>
        <fullName evidence="1">Uncharacterized protein</fullName>
    </submittedName>
</protein>
<dbReference type="EMBL" id="KN832024">
    <property type="protein sequence ID" value="KIN97816.1"/>
    <property type="molecule type" value="Genomic_DNA"/>
</dbReference>
<feature type="non-terminal residue" evidence="1">
    <location>
        <position position="287"/>
    </location>
</feature>
<reference evidence="1 2" key="1">
    <citation type="submission" date="2014-04" db="EMBL/GenBank/DDBJ databases">
        <authorList>
            <consortium name="DOE Joint Genome Institute"/>
            <person name="Kuo A."/>
            <person name="Kohler A."/>
            <person name="Costa M.D."/>
            <person name="Nagy L.G."/>
            <person name="Floudas D."/>
            <person name="Copeland A."/>
            <person name="Barry K.W."/>
            <person name="Cichocki N."/>
            <person name="Veneault-Fourrey C."/>
            <person name="LaButti K."/>
            <person name="Lindquist E.A."/>
            <person name="Lipzen A."/>
            <person name="Lundell T."/>
            <person name="Morin E."/>
            <person name="Murat C."/>
            <person name="Sun H."/>
            <person name="Tunlid A."/>
            <person name="Henrissat B."/>
            <person name="Grigoriev I.V."/>
            <person name="Hibbett D.S."/>
            <person name="Martin F."/>
            <person name="Nordberg H.P."/>
            <person name="Cantor M.N."/>
            <person name="Hua S.X."/>
        </authorList>
    </citation>
    <scope>NUCLEOTIDE SEQUENCE [LARGE SCALE GENOMIC DNA]</scope>
    <source>
        <strain evidence="1 2">Marx 270</strain>
    </source>
</reference>
<dbReference type="OrthoDB" id="3199698at2759"/>
<organism evidence="1 2">
    <name type="scientific">Pisolithus tinctorius Marx 270</name>
    <dbReference type="NCBI Taxonomy" id="870435"/>
    <lineage>
        <taxon>Eukaryota</taxon>
        <taxon>Fungi</taxon>
        <taxon>Dikarya</taxon>
        <taxon>Basidiomycota</taxon>
        <taxon>Agaricomycotina</taxon>
        <taxon>Agaricomycetes</taxon>
        <taxon>Agaricomycetidae</taxon>
        <taxon>Boletales</taxon>
        <taxon>Sclerodermatineae</taxon>
        <taxon>Pisolithaceae</taxon>
        <taxon>Pisolithus</taxon>
    </lineage>
</organism>
<dbReference type="AlphaFoldDB" id="A0A0C3JJQ3"/>
<proteinExistence type="predicted"/>
<reference evidence="2" key="2">
    <citation type="submission" date="2015-01" db="EMBL/GenBank/DDBJ databases">
        <title>Evolutionary Origins and Diversification of the Mycorrhizal Mutualists.</title>
        <authorList>
            <consortium name="DOE Joint Genome Institute"/>
            <consortium name="Mycorrhizal Genomics Consortium"/>
            <person name="Kohler A."/>
            <person name="Kuo A."/>
            <person name="Nagy L.G."/>
            <person name="Floudas D."/>
            <person name="Copeland A."/>
            <person name="Barry K.W."/>
            <person name="Cichocki N."/>
            <person name="Veneault-Fourrey C."/>
            <person name="LaButti K."/>
            <person name="Lindquist E.A."/>
            <person name="Lipzen A."/>
            <person name="Lundell T."/>
            <person name="Morin E."/>
            <person name="Murat C."/>
            <person name="Riley R."/>
            <person name="Ohm R."/>
            <person name="Sun H."/>
            <person name="Tunlid A."/>
            <person name="Henrissat B."/>
            <person name="Grigoriev I.V."/>
            <person name="Hibbett D.S."/>
            <person name="Martin F."/>
        </authorList>
    </citation>
    <scope>NUCLEOTIDE SEQUENCE [LARGE SCALE GENOMIC DNA]</scope>
    <source>
        <strain evidence="2">Marx 270</strain>
    </source>
</reference>
<dbReference type="Proteomes" id="UP000054217">
    <property type="component" value="Unassembled WGS sequence"/>
</dbReference>
<feature type="non-terminal residue" evidence="1">
    <location>
        <position position="1"/>
    </location>
</feature>
<name>A0A0C3JJQ3_PISTI</name>
<dbReference type="HOGENOM" id="CLU_006344_14_0_1"/>
<keyword evidence="2" id="KW-1185">Reference proteome</keyword>
<dbReference type="InterPro" id="IPR041078">
    <property type="entry name" value="Plavaka"/>
</dbReference>
<evidence type="ECO:0000313" key="2">
    <source>
        <dbReference type="Proteomes" id="UP000054217"/>
    </source>
</evidence>
<dbReference type="InParanoid" id="A0A0C3JJQ3"/>